<reference evidence="1 2" key="1">
    <citation type="submission" date="2019-05" db="EMBL/GenBank/DDBJ databases">
        <title>Another draft genome of Portunus trituberculatus and its Hox gene families provides insights of decapod evolution.</title>
        <authorList>
            <person name="Jeong J.-H."/>
            <person name="Song I."/>
            <person name="Kim S."/>
            <person name="Choi T."/>
            <person name="Kim D."/>
            <person name="Ryu S."/>
            <person name="Kim W."/>
        </authorList>
    </citation>
    <scope>NUCLEOTIDE SEQUENCE [LARGE SCALE GENOMIC DNA]</scope>
    <source>
        <tissue evidence="1">Muscle</tissue>
    </source>
</reference>
<evidence type="ECO:0000313" key="2">
    <source>
        <dbReference type="Proteomes" id="UP000324222"/>
    </source>
</evidence>
<dbReference type="AlphaFoldDB" id="A0A5B7HZT5"/>
<comment type="caution">
    <text evidence="1">The sequence shown here is derived from an EMBL/GenBank/DDBJ whole genome shotgun (WGS) entry which is preliminary data.</text>
</comment>
<name>A0A5B7HZT5_PORTR</name>
<dbReference type="EMBL" id="VSRR010041306">
    <property type="protein sequence ID" value="MPC75513.1"/>
    <property type="molecule type" value="Genomic_DNA"/>
</dbReference>
<gene>
    <name evidence="1" type="ORF">E2C01_069903</name>
</gene>
<protein>
    <submittedName>
        <fullName evidence="1">Uncharacterized protein</fullName>
    </submittedName>
</protein>
<sequence length="116" mass="12650">MGVTVVTLAGWCGVNGRENGVGVAISLSPPRSLRYTPSSRHRLPGIFCRKNVHNYSGKKIKICCGGRRDFRAGPGKAWCGARCRRGGRRVNHARPSVSLYGFTDVTLQETRVASHP</sequence>
<keyword evidence="2" id="KW-1185">Reference proteome</keyword>
<proteinExistence type="predicted"/>
<evidence type="ECO:0000313" key="1">
    <source>
        <dbReference type="EMBL" id="MPC75513.1"/>
    </source>
</evidence>
<dbReference type="Proteomes" id="UP000324222">
    <property type="component" value="Unassembled WGS sequence"/>
</dbReference>
<organism evidence="1 2">
    <name type="scientific">Portunus trituberculatus</name>
    <name type="common">Swimming crab</name>
    <name type="synonym">Neptunus trituberculatus</name>
    <dbReference type="NCBI Taxonomy" id="210409"/>
    <lineage>
        <taxon>Eukaryota</taxon>
        <taxon>Metazoa</taxon>
        <taxon>Ecdysozoa</taxon>
        <taxon>Arthropoda</taxon>
        <taxon>Crustacea</taxon>
        <taxon>Multicrustacea</taxon>
        <taxon>Malacostraca</taxon>
        <taxon>Eumalacostraca</taxon>
        <taxon>Eucarida</taxon>
        <taxon>Decapoda</taxon>
        <taxon>Pleocyemata</taxon>
        <taxon>Brachyura</taxon>
        <taxon>Eubrachyura</taxon>
        <taxon>Portunoidea</taxon>
        <taxon>Portunidae</taxon>
        <taxon>Portuninae</taxon>
        <taxon>Portunus</taxon>
    </lineage>
</organism>
<accession>A0A5B7HZT5</accession>